<name>A0A923MBB5_9BURK</name>
<keyword evidence="4" id="KW-1003">Cell membrane</keyword>
<evidence type="ECO:0000256" key="9">
    <source>
        <dbReference type="SAM" id="Phobius"/>
    </source>
</evidence>
<dbReference type="GO" id="GO:1902600">
    <property type="term" value="P:proton transmembrane transport"/>
    <property type="evidence" value="ECO:0007669"/>
    <property type="project" value="InterPro"/>
</dbReference>
<dbReference type="GO" id="GO:0005886">
    <property type="term" value="C:plasma membrane"/>
    <property type="evidence" value="ECO:0007669"/>
    <property type="project" value="UniProtKB-SubCell"/>
</dbReference>
<dbReference type="AlphaFoldDB" id="A0A923MBB5"/>
<feature type="transmembrane region" description="Helical" evidence="9">
    <location>
        <begin position="33"/>
        <end position="52"/>
    </location>
</feature>
<dbReference type="InterPro" id="IPR038770">
    <property type="entry name" value="Na+/solute_symporter_sf"/>
</dbReference>
<evidence type="ECO:0000313" key="11">
    <source>
        <dbReference type="EMBL" id="MBC5766840.1"/>
    </source>
</evidence>
<feature type="transmembrane region" description="Helical" evidence="9">
    <location>
        <begin position="344"/>
        <end position="363"/>
    </location>
</feature>
<dbReference type="PANTHER" id="PTHR32507">
    <property type="entry name" value="NA(+)/H(+) ANTIPORTER 1"/>
    <property type="match status" value="1"/>
</dbReference>
<dbReference type="PANTHER" id="PTHR32507:SF8">
    <property type="entry name" value="CNH1P"/>
    <property type="match status" value="1"/>
</dbReference>
<evidence type="ECO:0000256" key="7">
    <source>
        <dbReference type="ARBA" id="ARBA00023065"/>
    </source>
</evidence>
<evidence type="ECO:0000256" key="3">
    <source>
        <dbReference type="ARBA" id="ARBA00022449"/>
    </source>
</evidence>
<sequence>MEFAVWSVVVGLLLLLMALSYTVVQRIPVSTAMLYLGVGFAIGPAGLGLLDADTDRHTLLLERLAEVVVLISLFTAGLKLSAGLRDARWRLPVRLATGSMVVTVALVAGAAWLFLDMPVGACILLGGILAPTDPVLASDVQVSEPTDRDSLRFALTGEGGLNDGTAFPFVMLGLGLLGLHELGEFGWRWLAVDVLWAGAVGLGVGAALGAAVGRLVLYLRREHKEAVGLDDFLALGLIALSYGTALLLHAYGFLAVFAAGVALRRLEQKQTAGPETVQQVAAAMVDPDKSMAEKVAVDPRHAPAFMAQAVLGFNEQIERIGEVAVVLVIGGLLANVHWDASGWWLVPLLLLVVRPLAVMLGLVRAPAASRSQRWLMAWFGIRGVGSIYYLMFAINHGLPRELAQPIVSITLATVVASILVHGISVTPLMSAYERVHGSGRFPTQRRRRGG</sequence>
<reference evidence="11" key="1">
    <citation type="submission" date="2020-08" db="EMBL/GenBank/DDBJ databases">
        <title>Ramlibacter sp. GTP1 16S ribosomal RNA gene genome sequencing and assembly.</title>
        <authorList>
            <person name="Kang M."/>
        </authorList>
    </citation>
    <scope>NUCLEOTIDE SEQUENCE</scope>
    <source>
        <strain evidence="11">GTP1</strain>
    </source>
</reference>
<feature type="transmembrane region" description="Helical" evidence="9">
    <location>
        <begin position="93"/>
        <end position="115"/>
    </location>
</feature>
<evidence type="ECO:0000256" key="6">
    <source>
        <dbReference type="ARBA" id="ARBA00022989"/>
    </source>
</evidence>
<keyword evidence="2" id="KW-0813">Transport</keyword>
<keyword evidence="7" id="KW-0406">Ion transport</keyword>
<keyword evidence="5 9" id="KW-0812">Transmembrane</keyword>
<protein>
    <submittedName>
        <fullName evidence="11">Cation:proton antiporter</fullName>
    </submittedName>
</protein>
<dbReference type="GO" id="GO:0015297">
    <property type="term" value="F:antiporter activity"/>
    <property type="evidence" value="ECO:0007669"/>
    <property type="project" value="UniProtKB-KW"/>
</dbReference>
<dbReference type="Pfam" id="PF00999">
    <property type="entry name" value="Na_H_Exchanger"/>
    <property type="match status" value="1"/>
</dbReference>
<dbReference type="Proteomes" id="UP000596827">
    <property type="component" value="Unassembled WGS sequence"/>
</dbReference>
<comment type="subcellular location">
    <subcellularLocation>
        <location evidence="1">Cell membrane</location>
        <topology evidence="1">Multi-pass membrane protein</topology>
    </subcellularLocation>
</comment>
<accession>A0A923MBB5</accession>
<keyword evidence="8 9" id="KW-0472">Membrane</keyword>
<dbReference type="Gene3D" id="1.20.1530.20">
    <property type="match status" value="1"/>
</dbReference>
<feature type="transmembrane region" description="Helical" evidence="9">
    <location>
        <begin position="64"/>
        <end position="81"/>
    </location>
</feature>
<evidence type="ECO:0000256" key="2">
    <source>
        <dbReference type="ARBA" id="ARBA00022448"/>
    </source>
</evidence>
<feature type="transmembrane region" description="Helical" evidence="9">
    <location>
        <begin position="6"/>
        <end position="24"/>
    </location>
</feature>
<keyword evidence="12" id="KW-1185">Reference proteome</keyword>
<organism evidence="11 12">
    <name type="scientific">Ramlibacter albus</name>
    <dbReference type="NCBI Taxonomy" id="2079448"/>
    <lineage>
        <taxon>Bacteria</taxon>
        <taxon>Pseudomonadati</taxon>
        <taxon>Pseudomonadota</taxon>
        <taxon>Betaproteobacteria</taxon>
        <taxon>Burkholderiales</taxon>
        <taxon>Comamonadaceae</taxon>
        <taxon>Ramlibacter</taxon>
    </lineage>
</organism>
<dbReference type="InterPro" id="IPR006153">
    <property type="entry name" value="Cation/H_exchanger_TM"/>
</dbReference>
<proteinExistence type="predicted"/>
<dbReference type="EMBL" id="JACORU010000008">
    <property type="protein sequence ID" value="MBC5766840.1"/>
    <property type="molecule type" value="Genomic_DNA"/>
</dbReference>
<feature type="transmembrane region" description="Helical" evidence="9">
    <location>
        <begin position="237"/>
        <end position="263"/>
    </location>
</feature>
<comment type="caution">
    <text evidence="11">The sequence shown here is derived from an EMBL/GenBank/DDBJ whole genome shotgun (WGS) entry which is preliminary data.</text>
</comment>
<dbReference type="RefSeq" id="WP_187083336.1">
    <property type="nucleotide sequence ID" value="NZ_JACORU010000008.1"/>
</dbReference>
<evidence type="ECO:0000259" key="10">
    <source>
        <dbReference type="Pfam" id="PF00999"/>
    </source>
</evidence>
<evidence type="ECO:0000313" key="12">
    <source>
        <dbReference type="Proteomes" id="UP000596827"/>
    </source>
</evidence>
<evidence type="ECO:0000256" key="1">
    <source>
        <dbReference type="ARBA" id="ARBA00004651"/>
    </source>
</evidence>
<gene>
    <name evidence="11" type="ORF">H8R02_20410</name>
</gene>
<feature type="domain" description="Cation/H+ exchanger transmembrane" evidence="10">
    <location>
        <begin position="15"/>
        <end position="270"/>
    </location>
</feature>
<keyword evidence="3" id="KW-0050">Antiport</keyword>
<feature type="transmembrane region" description="Helical" evidence="9">
    <location>
        <begin position="375"/>
        <end position="394"/>
    </location>
</feature>
<feature type="transmembrane region" description="Helical" evidence="9">
    <location>
        <begin position="194"/>
        <end position="217"/>
    </location>
</feature>
<feature type="transmembrane region" description="Helical" evidence="9">
    <location>
        <begin position="406"/>
        <end position="432"/>
    </location>
</feature>
<evidence type="ECO:0000256" key="5">
    <source>
        <dbReference type="ARBA" id="ARBA00022692"/>
    </source>
</evidence>
<keyword evidence="6 9" id="KW-1133">Transmembrane helix</keyword>
<evidence type="ECO:0000256" key="8">
    <source>
        <dbReference type="ARBA" id="ARBA00023136"/>
    </source>
</evidence>
<evidence type="ECO:0000256" key="4">
    <source>
        <dbReference type="ARBA" id="ARBA00022475"/>
    </source>
</evidence>